<dbReference type="EMBL" id="CAJVQC010009373">
    <property type="protein sequence ID" value="CAG8603845.1"/>
    <property type="molecule type" value="Genomic_DNA"/>
</dbReference>
<name>A0ACA9MX14_9GLOM</name>
<keyword evidence="2" id="KW-1185">Reference proteome</keyword>
<organism evidence="1 2">
    <name type="scientific">Racocetra persica</name>
    <dbReference type="NCBI Taxonomy" id="160502"/>
    <lineage>
        <taxon>Eukaryota</taxon>
        <taxon>Fungi</taxon>
        <taxon>Fungi incertae sedis</taxon>
        <taxon>Mucoromycota</taxon>
        <taxon>Glomeromycotina</taxon>
        <taxon>Glomeromycetes</taxon>
        <taxon>Diversisporales</taxon>
        <taxon>Gigasporaceae</taxon>
        <taxon>Racocetra</taxon>
    </lineage>
</organism>
<reference evidence="1" key="1">
    <citation type="submission" date="2021-06" db="EMBL/GenBank/DDBJ databases">
        <authorList>
            <person name="Kallberg Y."/>
            <person name="Tangrot J."/>
            <person name="Rosling A."/>
        </authorList>
    </citation>
    <scope>NUCLEOTIDE SEQUENCE</scope>
    <source>
        <strain evidence="1">MA461A</strain>
    </source>
</reference>
<proteinExistence type="predicted"/>
<evidence type="ECO:0000313" key="2">
    <source>
        <dbReference type="Proteomes" id="UP000789920"/>
    </source>
</evidence>
<sequence length="324" mass="38457">MSNLTYYSTLGYYVVRVGREPGIYLSSEQCKQQIHEFPGALYKKFNTRQQAEDFIKPIEDIKNYLSVWTDGYCYNCKEINGRKYYLGKLKSIAGVGVFFADNDDRNLSERLPDKIQTNNQAELYATIRALEIVDKQQDIVINTDSMYVIYSYNNETPKQNTDLVNRFNDLIKERSKKKFTRLEIPTSKRLIDHYFIKKSVDNSENSCDSYIDEFICILQILEVDKDEENEKTNFRRPIRYPDNDGHIIEYTQIKLNDKQNALLDRKHRDFLKHHKFILNKDNNIIEETSKEYLIELFYPEAKLANIRFKNSYPFDLRECNIEIV</sequence>
<evidence type="ECO:0000313" key="1">
    <source>
        <dbReference type="EMBL" id="CAG8603845.1"/>
    </source>
</evidence>
<accession>A0ACA9MX14</accession>
<gene>
    <name evidence="1" type="ORF">RPERSI_LOCUS6024</name>
</gene>
<dbReference type="Proteomes" id="UP000789920">
    <property type="component" value="Unassembled WGS sequence"/>
</dbReference>
<comment type="caution">
    <text evidence="1">The sequence shown here is derived from an EMBL/GenBank/DDBJ whole genome shotgun (WGS) entry which is preliminary data.</text>
</comment>
<protein>
    <submittedName>
        <fullName evidence="1">2165_t:CDS:1</fullName>
    </submittedName>
</protein>